<comment type="similarity">
    <text evidence="2 3">Belongs to the class-III pyridoxal-phosphate-dependent aminotransferase family.</text>
</comment>
<comment type="cofactor">
    <cofactor evidence="1 3">
        <name>pyridoxal 5'-phosphate</name>
        <dbReference type="ChEBI" id="CHEBI:597326"/>
    </cofactor>
</comment>
<dbReference type="InterPro" id="IPR015422">
    <property type="entry name" value="PyrdxlP-dep_Trfase_small"/>
</dbReference>
<evidence type="ECO:0000256" key="1">
    <source>
        <dbReference type="ARBA" id="ARBA00001933"/>
    </source>
</evidence>
<organism evidence="4 5">
    <name type="scientific">Neonectria magnoliae</name>
    <dbReference type="NCBI Taxonomy" id="2732573"/>
    <lineage>
        <taxon>Eukaryota</taxon>
        <taxon>Fungi</taxon>
        <taxon>Dikarya</taxon>
        <taxon>Ascomycota</taxon>
        <taxon>Pezizomycotina</taxon>
        <taxon>Sordariomycetes</taxon>
        <taxon>Hypocreomycetidae</taxon>
        <taxon>Hypocreales</taxon>
        <taxon>Nectriaceae</taxon>
        <taxon>Neonectria</taxon>
    </lineage>
</organism>
<evidence type="ECO:0000256" key="2">
    <source>
        <dbReference type="ARBA" id="ARBA00008954"/>
    </source>
</evidence>
<dbReference type="InterPro" id="IPR005814">
    <property type="entry name" value="Aminotrans_3"/>
</dbReference>
<dbReference type="EMBL" id="JAZAVK010000112">
    <property type="protein sequence ID" value="KAK7422167.1"/>
    <property type="molecule type" value="Genomic_DNA"/>
</dbReference>
<sequence length="87" mass="9350">MATKTGEQLSDKVLELLNMEEQYAVGAFGSLPGFMVSGKGSTLVDVDGKELIDFICMFSATNLGHCHPKLVKAVTDSVQTSAYYLSN</sequence>
<gene>
    <name evidence="4" type="ORF">QQZ08_009635</name>
</gene>
<dbReference type="SUPFAM" id="SSF53383">
    <property type="entry name" value="PLP-dependent transferases"/>
    <property type="match status" value="1"/>
</dbReference>
<dbReference type="PANTHER" id="PTHR11986:SF18">
    <property type="entry name" value="ORNITHINE AMINOTRANSFERASE, MITOCHONDRIAL"/>
    <property type="match status" value="1"/>
</dbReference>
<dbReference type="Gene3D" id="3.90.1150.10">
    <property type="entry name" value="Aspartate Aminotransferase, domain 1"/>
    <property type="match status" value="1"/>
</dbReference>
<evidence type="ECO:0000313" key="4">
    <source>
        <dbReference type="EMBL" id="KAK7422167.1"/>
    </source>
</evidence>
<reference evidence="4 5" key="1">
    <citation type="journal article" date="2025" name="Microbiol. Resour. Announc.">
        <title>Draft genome sequences for Neonectria magnoliae and Neonectria punicea, canker pathogens of Liriodendron tulipifera and Acer saccharum in West Virginia.</title>
        <authorList>
            <person name="Petronek H.M."/>
            <person name="Kasson M.T."/>
            <person name="Metheny A.M."/>
            <person name="Stauder C.M."/>
            <person name="Lovett B."/>
            <person name="Lynch S.C."/>
            <person name="Garnas J.R."/>
            <person name="Kasson L.R."/>
            <person name="Stajich J.E."/>
        </authorList>
    </citation>
    <scope>NUCLEOTIDE SEQUENCE [LARGE SCALE GENOMIC DNA]</scope>
    <source>
        <strain evidence="4 5">NRRL 64651</strain>
    </source>
</reference>
<accession>A0ABR1HMG2</accession>
<proteinExistence type="inferred from homology"/>
<comment type="catalytic activity">
    <reaction evidence="3">
        <text>a 2-oxocarboxylate + L-ornithine = L-glutamate 5-semialdehyde + an L-alpha-amino acid</text>
        <dbReference type="Rhea" id="RHEA:13877"/>
        <dbReference type="ChEBI" id="CHEBI:35179"/>
        <dbReference type="ChEBI" id="CHEBI:46911"/>
        <dbReference type="ChEBI" id="CHEBI:58066"/>
        <dbReference type="ChEBI" id="CHEBI:59869"/>
        <dbReference type="EC" id="2.6.1.13"/>
    </reaction>
</comment>
<comment type="pathway">
    <text evidence="3">Amino-acid biosynthesis; L-proline biosynthesis; L-glutamate 5-semialdehyde from L-ornithine: step 1/1.</text>
</comment>
<dbReference type="InterPro" id="IPR015424">
    <property type="entry name" value="PyrdxlP-dep_Trfase"/>
</dbReference>
<keyword evidence="5" id="KW-1185">Reference proteome</keyword>
<keyword evidence="3" id="KW-0663">Pyridoxal phosphate</keyword>
<dbReference type="Pfam" id="PF00202">
    <property type="entry name" value="Aminotran_3"/>
    <property type="match status" value="1"/>
</dbReference>
<dbReference type="EC" id="2.6.1.13" evidence="3"/>
<dbReference type="PANTHER" id="PTHR11986">
    <property type="entry name" value="AMINOTRANSFERASE CLASS III"/>
    <property type="match status" value="1"/>
</dbReference>
<protein>
    <recommendedName>
        <fullName evidence="3">Ornithine aminotransferase</fullName>
        <ecNumber evidence="3">2.6.1.13</ecNumber>
    </recommendedName>
</protein>
<keyword evidence="3" id="KW-0808">Transferase</keyword>
<comment type="caution">
    <text evidence="4">The sequence shown here is derived from an EMBL/GenBank/DDBJ whole genome shotgun (WGS) entry which is preliminary data.</text>
</comment>
<dbReference type="InterPro" id="IPR050103">
    <property type="entry name" value="Class-III_PLP-dep_AT"/>
</dbReference>
<keyword evidence="3" id="KW-0032">Aminotransferase</keyword>
<evidence type="ECO:0000313" key="5">
    <source>
        <dbReference type="Proteomes" id="UP001498421"/>
    </source>
</evidence>
<dbReference type="Proteomes" id="UP001498421">
    <property type="component" value="Unassembled WGS sequence"/>
</dbReference>
<name>A0ABR1HMG2_9HYPO</name>
<evidence type="ECO:0000256" key="3">
    <source>
        <dbReference type="RuleBase" id="RU365036"/>
    </source>
</evidence>